<dbReference type="KEGG" id="ntn:D5366_05670"/>
<feature type="binding site" evidence="6">
    <location>
        <position position="166"/>
    </location>
    <ligand>
        <name>S-adenosyl-L-methionine</name>
        <dbReference type="ChEBI" id="CHEBI:59789"/>
    </ligand>
</feature>
<keyword evidence="9" id="KW-1185">Reference proteome</keyword>
<feature type="domain" description="CheR-type methyltransferase" evidence="7">
    <location>
        <begin position="19"/>
        <end position="296"/>
    </location>
</feature>
<dbReference type="InterPro" id="IPR000780">
    <property type="entry name" value="CheR_MeTrfase"/>
</dbReference>
<feature type="binding site" evidence="6">
    <location>
        <position position="98"/>
    </location>
    <ligand>
        <name>S-adenosyl-L-methionine</name>
        <dbReference type="ChEBI" id="CHEBI:59789"/>
    </ligand>
</feature>
<reference evidence="8 9" key="1">
    <citation type="submission" date="2018-09" db="EMBL/GenBank/DDBJ databases">
        <title>The complete genome sequence of Neokomagataea tanensis NBRC 106556(T).</title>
        <authorList>
            <person name="Chua K.-O."/>
            <person name="See-Too W.-S."/>
            <person name="Hong K.-W."/>
            <person name="Yin W.-F."/>
            <person name="Chan K.-G."/>
        </authorList>
    </citation>
    <scope>NUCLEOTIDE SEQUENCE [LARGE SCALE GENOMIC DNA]</scope>
    <source>
        <strain evidence="9">AH13 \ NBRC 106556</strain>
    </source>
</reference>
<dbReference type="PANTHER" id="PTHR24422">
    <property type="entry name" value="CHEMOTAXIS PROTEIN METHYLTRANSFERASE"/>
    <property type="match status" value="1"/>
</dbReference>
<dbReference type="InterPro" id="IPR022641">
    <property type="entry name" value="CheR_N"/>
</dbReference>
<evidence type="ECO:0000313" key="8">
    <source>
        <dbReference type="EMBL" id="QDH24793.1"/>
    </source>
</evidence>
<dbReference type="SMART" id="SM00138">
    <property type="entry name" value="MeTrc"/>
    <property type="match status" value="1"/>
</dbReference>
<dbReference type="EC" id="2.1.1.80" evidence="5"/>
<comment type="catalytic activity">
    <reaction evidence="1 5">
        <text>L-glutamyl-[protein] + S-adenosyl-L-methionine = [protein]-L-glutamate 5-O-methyl ester + S-adenosyl-L-homocysteine</text>
        <dbReference type="Rhea" id="RHEA:24452"/>
        <dbReference type="Rhea" id="RHEA-COMP:10208"/>
        <dbReference type="Rhea" id="RHEA-COMP:10311"/>
        <dbReference type="ChEBI" id="CHEBI:29973"/>
        <dbReference type="ChEBI" id="CHEBI:57856"/>
        <dbReference type="ChEBI" id="CHEBI:59789"/>
        <dbReference type="ChEBI" id="CHEBI:82795"/>
        <dbReference type="EC" id="2.1.1.80"/>
    </reaction>
</comment>
<evidence type="ECO:0000256" key="5">
    <source>
        <dbReference type="PIRNR" id="PIRNR000410"/>
    </source>
</evidence>
<dbReference type="InterPro" id="IPR026024">
    <property type="entry name" value="Chemotaxis_MeTrfase_CheR"/>
</dbReference>
<protein>
    <recommendedName>
        <fullName evidence="5">Chemotaxis protein methyltransferase</fullName>
        <ecNumber evidence="5">2.1.1.80</ecNumber>
    </recommendedName>
</protein>
<feature type="binding site" evidence="6">
    <location>
        <begin position="222"/>
        <end position="223"/>
    </location>
    <ligand>
        <name>S-adenosyl-L-methionine</name>
        <dbReference type="ChEBI" id="CHEBI:59789"/>
    </ligand>
</feature>
<dbReference type="Gene3D" id="3.40.50.150">
    <property type="entry name" value="Vaccinia Virus protein VP39"/>
    <property type="match status" value="1"/>
</dbReference>
<gene>
    <name evidence="8" type="ORF">D5366_05670</name>
</gene>
<dbReference type="AlphaFoldDB" id="A0A4Y6V4D1"/>
<feature type="binding site" evidence="6">
    <location>
        <position position="140"/>
    </location>
    <ligand>
        <name>S-adenosyl-L-methionine</name>
        <dbReference type="ChEBI" id="CHEBI:59789"/>
    </ligand>
</feature>
<dbReference type="Pfam" id="PF01739">
    <property type="entry name" value="CheR"/>
    <property type="match status" value="1"/>
</dbReference>
<accession>A0A4Y6V4D1</accession>
<feature type="binding site" evidence="6">
    <location>
        <position position="96"/>
    </location>
    <ligand>
        <name>S-adenosyl-L-methionine</name>
        <dbReference type="ChEBI" id="CHEBI:59789"/>
    </ligand>
</feature>
<dbReference type="GO" id="GO:0008983">
    <property type="term" value="F:protein-glutamate O-methyltransferase activity"/>
    <property type="evidence" value="ECO:0007669"/>
    <property type="project" value="UniProtKB-EC"/>
</dbReference>
<organism evidence="8 9">
    <name type="scientific">Neokomagataea tanensis</name>
    <dbReference type="NCBI Taxonomy" id="661191"/>
    <lineage>
        <taxon>Bacteria</taxon>
        <taxon>Pseudomonadati</taxon>
        <taxon>Pseudomonadota</taxon>
        <taxon>Alphaproteobacteria</taxon>
        <taxon>Acetobacterales</taxon>
        <taxon>Acetobacteraceae</taxon>
        <taxon>Neokomagataea</taxon>
    </lineage>
</organism>
<name>A0A4Y6V4D1_9PROT</name>
<keyword evidence="3 5" id="KW-0808">Transferase</keyword>
<dbReference type="PIRSF" id="PIRSF000410">
    <property type="entry name" value="CheR"/>
    <property type="match status" value="1"/>
</dbReference>
<dbReference type="Proteomes" id="UP000317214">
    <property type="component" value="Chromosome"/>
</dbReference>
<dbReference type="OrthoDB" id="9816309at2"/>
<evidence type="ECO:0000313" key="9">
    <source>
        <dbReference type="Proteomes" id="UP000317214"/>
    </source>
</evidence>
<evidence type="ECO:0000259" key="7">
    <source>
        <dbReference type="PROSITE" id="PS50123"/>
    </source>
</evidence>
<dbReference type="SUPFAM" id="SSF47757">
    <property type="entry name" value="Chemotaxis receptor methyltransferase CheR, N-terminal domain"/>
    <property type="match status" value="1"/>
</dbReference>
<proteinExistence type="predicted"/>
<dbReference type="InterPro" id="IPR029063">
    <property type="entry name" value="SAM-dependent_MTases_sf"/>
</dbReference>
<keyword evidence="2 5" id="KW-0489">Methyltransferase</keyword>
<dbReference type="InterPro" id="IPR022642">
    <property type="entry name" value="CheR_C"/>
</dbReference>
<dbReference type="PANTHER" id="PTHR24422:SF19">
    <property type="entry name" value="CHEMOTAXIS PROTEIN METHYLTRANSFERASE"/>
    <property type="match status" value="1"/>
</dbReference>
<dbReference type="SUPFAM" id="SSF53335">
    <property type="entry name" value="S-adenosyl-L-methionine-dependent methyltransferases"/>
    <property type="match status" value="1"/>
</dbReference>
<comment type="function">
    <text evidence="5">Methylation of the membrane-bound methyl-accepting chemotaxis proteins (MCP) to form gamma-glutamyl methyl ester residues in MCP.</text>
</comment>
<dbReference type="GO" id="GO:0032259">
    <property type="term" value="P:methylation"/>
    <property type="evidence" value="ECO:0007669"/>
    <property type="project" value="UniProtKB-KW"/>
</dbReference>
<dbReference type="InterPro" id="IPR050903">
    <property type="entry name" value="Bact_Chemotaxis_MeTrfase"/>
</dbReference>
<keyword evidence="4 5" id="KW-0949">S-adenosyl-L-methionine</keyword>
<dbReference type="Gene3D" id="1.10.155.10">
    <property type="entry name" value="Chemotaxis receptor methyltransferase CheR, N-terminal domain"/>
    <property type="match status" value="1"/>
</dbReference>
<dbReference type="InterPro" id="IPR036804">
    <property type="entry name" value="CheR_N_sf"/>
</dbReference>
<dbReference type="PRINTS" id="PR00996">
    <property type="entry name" value="CHERMTFRASE"/>
</dbReference>
<evidence type="ECO:0000256" key="6">
    <source>
        <dbReference type="PIRSR" id="PIRSR000410-1"/>
    </source>
</evidence>
<evidence type="ECO:0000256" key="1">
    <source>
        <dbReference type="ARBA" id="ARBA00001541"/>
    </source>
</evidence>
<dbReference type="PROSITE" id="PS50123">
    <property type="entry name" value="CHER"/>
    <property type="match status" value="1"/>
</dbReference>
<evidence type="ECO:0000256" key="3">
    <source>
        <dbReference type="ARBA" id="ARBA00022679"/>
    </source>
</evidence>
<dbReference type="RefSeq" id="WP_141492636.1">
    <property type="nucleotide sequence ID" value="NZ_CP032485.1"/>
</dbReference>
<feature type="binding site" evidence="6">
    <location>
        <begin position="239"/>
        <end position="240"/>
    </location>
    <ligand>
        <name>S-adenosyl-L-methionine</name>
        <dbReference type="ChEBI" id="CHEBI:59789"/>
    </ligand>
</feature>
<feature type="binding site" evidence="6">
    <location>
        <position position="102"/>
    </location>
    <ligand>
        <name>S-adenosyl-L-methionine</name>
        <dbReference type="ChEBI" id="CHEBI:59789"/>
    </ligand>
</feature>
<sequence>MNIPTVGDLKEKNIIINDLFCSVYDISNENTLIIAGIVKKYSGLNIDLTKKPLIISRLSRRLRLLKCNNFDDYIKYISMVDNTHEKEQMAIALTTNTTAFFREAHHFDALRSLCKRRVSHDVATDGAFRIWCAAASSGEEAYSAVFSVVDLFKNKHQKNLRVLATDINPYVLEKARNGTYLSEYKYNIPKNLFNEFCVENKYINQFSIDEKIRSKIFFEKMNLIQKWPIEKKMDAIFCRNIFIYFDKETKENVLRRMLSHLHIGGEIYFGHSEHIRSPERYGLEACGVTAYRKVAN</sequence>
<evidence type="ECO:0000256" key="4">
    <source>
        <dbReference type="ARBA" id="ARBA00022691"/>
    </source>
</evidence>
<dbReference type="Pfam" id="PF03705">
    <property type="entry name" value="CheR_N"/>
    <property type="match status" value="1"/>
</dbReference>
<dbReference type="EMBL" id="CP032485">
    <property type="protein sequence ID" value="QDH24793.1"/>
    <property type="molecule type" value="Genomic_DNA"/>
</dbReference>
<evidence type="ECO:0000256" key="2">
    <source>
        <dbReference type="ARBA" id="ARBA00022603"/>
    </source>
</evidence>